<gene>
    <name evidence="2" type="ORF">F7725_017354</name>
</gene>
<name>A0A7J5Z665_DISMA</name>
<dbReference type="Proteomes" id="UP000518266">
    <property type="component" value="Unassembled WGS sequence"/>
</dbReference>
<protein>
    <submittedName>
        <fullName evidence="2">Uncharacterized protein</fullName>
    </submittedName>
</protein>
<dbReference type="PANTHER" id="PTHR23295:SF3">
    <property type="entry name" value="NUCLEAR RECEPTOR COACTIVATOR 5"/>
    <property type="match status" value="1"/>
</dbReference>
<comment type="caution">
    <text evidence="2">The sequence shown here is derived from an EMBL/GenBank/DDBJ whole genome shotgun (WGS) entry which is preliminary data.</text>
</comment>
<dbReference type="InterPro" id="IPR052600">
    <property type="entry name" value="Nuc_rcpt_coact/corep"/>
</dbReference>
<sequence length="215" mass="22889">MADDVLLREPDREGHPVSVLTSITLLSENRFVTPEELDSLIAYLNDKEDGCCEALQTLLQLQPQPTMTSPPQPQDCPPPPHSTHNPPQSSHLGLSAASSAAPNSSHQQELQAKILSLFNSGLTASQPPPAPQPKPYGSLGPPPLHESNTSTHAWPHFSPGLRRPAGPHAEGAGHLIQSGPSLNHLVGSSAPQQPPPRSSPGMGQAPPMSMYPRHY</sequence>
<keyword evidence="3" id="KW-1185">Reference proteome</keyword>
<dbReference type="EMBL" id="JAAKFY010000006">
    <property type="protein sequence ID" value="KAF3856631.1"/>
    <property type="molecule type" value="Genomic_DNA"/>
</dbReference>
<feature type="compositionally biased region" description="Low complexity" evidence="1">
    <location>
        <begin position="82"/>
        <end position="106"/>
    </location>
</feature>
<dbReference type="PANTHER" id="PTHR23295">
    <property type="entry name" value="NUCLEAR RECEPTOR COACTIVATOR 5-RELATED"/>
    <property type="match status" value="1"/>
</dbReference>
<proteinExistence type="predicted"/>
<feature type="region of interest" description="Disordered" evidence="1">
    <location>
        <begin position="63"/>
        <end position="109"/>
    </location>
</feature>
<dbReference type="OrthoDB" id="10044938at2759"/>
<accession>A0A7J5Z665</accession>
<dbReference type="GO" id="GO:0005654">
    <property type="term" value="C:nucleoplasm"/>
    <property type="evidence" value="ECO:0007669"/>
    <property type="project" value="TreeGrafter"/>
</dbReference>
<feature type="compositionally biased region" description="Pro residues" evidence="1">
    <location>
        <begin position="126"/>
        <end position="144"/>
    </location>
</feature>
<dbReference type="AlphaFoldDB" id="A0A7J5Z665"/>
<dbReference type="GO" id="GO:0009966">
    <property type="term" value="P:regulation of signal transduction"/>
    <property type="evidence" value="ECO:0007669"/>
    <property type="project" value="TreeGrafter"/>
</dbReference>
<feature type="compositionally biased region" description="Pro residues" evidence="1">
    <location>
        <begin position="68"/>
        <end position="81"/>
    </location>
</feature>
<reference evidence="2 3" key="1">
    <citation type="submission" date="2020-03" db="EMBL/GenBank/DDBJ databases">
        <title>Dissostichus mawsoni Genome sequencing and assembly.</title>
        <authorList>
            <person name="Park H."/>
        </authorList>
    </citation>
    <scope>NUCLEOTIDE SEQUENCE [LARGE SCALE GENOMIC DNA]</scope>
    <source>
        <strain evidence="2">DM0001</strain>
        <tissue evidence="2">Muscle</tissue>
    </source>
</reference>
<evidence type="ECO:0000313" key="2">
    <source>
        <dbReference type="EMBL" id="KAF3856631.1"/>
    </source>
</evidence>
<evidence type="ECO:0000313" key="3">
    <source>
        <dbReference type="Proteomes" id="UP000518266"/>
    </source>
</evidence>
<feature type="region of interest" description="Disordered" evidence="1">
    <location>
        <begin position="121"/>
        <end position="215"/>
    </location>
</feature>
<evidence type="ECO:0000256" key="1">
    <source>
        <dbReference type="SAM" id="MobiDB-lite"/>
    </source>
</evidence>
<organism evidence="2 3">
    <name type="scientific">Dissostichus mawsoni</name>
    <name type="common">Antarctic cod</name>
    <dbReference type="NCBI Taxonomy" id="36200"/>
    <lineage>
        <taxon>Eukaryota</taxon>
        <taxon>Metazoa</taxon>
        <taxon>Chordata</taxon>
        <taxon>Craniata</taxon>
        <taxon>Vertebrata</taxon>
        <taxon>Euteleostomi</taxon>
        <taxon>Actinopterygii</taxon>
        <taxon>Neopterygii</taxon>
        <taxon>Teleostei</taxon>
        <taxon>Neoteleostei</taxon>
        <taxon>Acanthomorphata</taxon>
        <taxon>Eupercaria</taxon>
        <taxon>Perciformes</taxon>
        <taxon>Notothenioidei</taxon>
        <taxon>Nototheniidae</taxon>
        <taxon>Dissostichus</taxon>
    </lineage>
</organism>